<gene>
    <name evidence="1" type="ORF">CLO192961_LOCUS138403</name>
</gene>
<evidence type="ECO:0000313" key="2">
    <source>
        <dbReference type="Proteomes" id="UP000766486"/>
    </source>
</evidence>
<comment type="caution">
    <text evidence="1">The sequence shown here is derived from an EMBL/GenBank/DDBJ whole genome shotgun (WGS) entry which is preliminary data.</text>
</comment>
<proteinExistence type="predicted"/>
<accession>A0ABY6U233</accession>
<dbReference type="EMBL" id="CABFNS010000718">
    <property type="protein sequence ID" value="VUC24310.1"/>
    <property type="molecule type" value="Genomic_DNA"/>
</dbReference>
<evidence type="ECO:0000313" key="1">
    <source>
        <dbReference type="EMBL" id="VUC24310.1"/>
    </source>
</evidence>
<name>A0ABY6U233_BIOOC</name>
<dbReference type="Proteomes" id="UP000766486">
    <property type="component" value="Unassembled WGS sequence"/>
</dbReference>
<keyword evidence="2" id="KW-1185">Reference proteome</keyword>
<sequence>MADINVTPELRDAKMPPNLSREERLAFMANRAETIQKLNPGHDMKLDTNWWAPSVNLGYDMDESLDAETKRKVNEATMKMFQPGAGLDAVNTVREELKGLLVGHEDIYKSLESTLFANEKGLQQAQEIIQQKVAAGEFSFLAGAEQKSSSSQ</sequence>
<protein>
    <submittedName>
        <fullName evidence="1">Uncharacterized protein</fullName>
    </submittedName>
</protein>
<reference evidence="1 2" key="1">
    <citation type="submission" date="2019-06" db="EMBL/GenBank/DDBJ databases">
        <authorList>
            <person name="Broberg M."/>
        </authorList>
    </citation>
    <scope>NUCLEOTIDE SEQUENCE [LARGE SCALE GENOMIC DNA]</scope>
</reference>
<organism evidence="1 2">
    <name type="scientific">Bionectria ochroleuca</name>
    <name type="common">Gliocladium roseum</name>
    <dbReference type="NCBI Taxonomy" id="29856"/>
    <lineage>
        <taxon>Eukaryota</taxon>
        <taxon>Fungi</taxon>
        <taxon>Dikarya</taxon>
        <taxon>Ascomycota</taxon>
        <taxon>Pezizomycotina</taxon>
        <taxon>Sordariomycetes</taxon>
        <taxon>Hypocreomycetidae</taxon>
        <taxon>Hypocreales</taxon>
        <taxon>Bionectriaceae</taxon>
        <taxon>Clonostachys</taxon>
    </lineage>
</organism>